<keyword evidence="2" id="KW-1185">Reference proteome</keyword>
<sequence>MQNITNEQLFEKLSAVEALLAAQLEQKRFAHITEQSVEIWTTQDVADYFRVTERHARASIVCDPWFPTPVKTPSQRDQTKQTKSVRYISGEVVTYARRKKALSK</sequence>
<protein>
    <submittedName>
        <fullName evidence="1">Uncharacterized protein</fullName>
    </submittedName>
</protein>
<name>A0A1W1UMG7_9PAST</name>
<proteinExistence type="predicted"/>
<evidence type="ECO:0000313" key="2">
    <source>
        <dbReference type="Proteomes" id="UP000192408"/>
    </source>
</evidence>
<dbReference type="STRING" id="1122938.SAMN05660772_02062"/>
<gene>
    <name evidence="1" type="ORF">SAMN05660772_02062</name>
</gene>
<dbReference type="RefSeq" id="WP_084256542.1">
    <property type="nucleotide sequence ID" value="NZ_FWWV01000009.1"/>
</dbReference>
<dbReference type="AlphaFoldDB" id="A0A1W1UMG7"/>
<accession>A0A1W1UMG7</accession>
<dbReference type="EMBL" id="FWWV01000009">
    <property type="protein sequence ID" value="SMB82335.1"/>
    <property type="molecule type" value="Genomic_DNA"/>
</dbReference>
<organism evidence="1 2">
    <name type="scientific">Pasteurella testudinis DSM 23072</name>
    <dbReference type="NCBI Taxonomy" id="1122938"/>
    <lineage>
        <taxon>Bacteria</taxon>
        <taxon>Pseudomonadati</taxon>
        <taxon>Pseudomonadota</taxon>
        <taxon>Gammaproteobacteria</taxon>
        <taxon>Pasteurellales</taxon>
        <taxon>Pasteurellaceae</taxon>
        <taxon>Pasteurella</taxon>
    </lineage>
</organism>
<reference evidence="2" key="1">
    <citation type="submission" date="2017-04" db="EMBL/GenBank/DDBJ databases">
        <authorList>
            <person name="Varghese N."/>
            <person name="Submissions S."/>
        </authorList>
    </citation>
    <scope>NUCLEOTIDE SEQUENCE [LARGE SCALE GENOMIC DNA]</scope>
    <source>
        <strain evidence="2">DSM 23072</strain>
    </source>
</reference>
<evidence type="ECO:0000313" key="1">
    <source>
        <dbReference type="EMBL" id="SMB82335.1"/>
    </source>
</evidence>
<dbReference type="Proteomes" id="UP000192408">
    <property type="component" value="Unassembled WGS sequence"/>
</dbReference>